<evidence type="ECO:0000313" key="1">
    <source>
        <dbReference type="EMBL" id="MFB9909630.1"/>
    </source>
</evidence>
<gene>
    <name evidence="1" type="ORF">ACFFQA_37335</name>
</gene>
<accession>A0ABV6AAG2</accession>
<sequence length="150" mass="16472">MVLAVKGITYRVDDIPPERAGEDMRVIREGLRCGTVVLDGADLDRQLTAAMAALEAGLDVWVQPNLADRPHAEVLANLARRGRGGAAARRVPRAGHAHRGLRVLVAVARNAAGPREFVRLQVLMRWWFFDRGSGPGRGRCREGHPRRSAL</sequence>
<dbReference type="RefSeq" id="WP_377862543.1">
    <property type="nucleotide sequence ID" value="NZ_JBHLZU010000037.1"/>
</dbReference>
<proteinExistence type="predicted"/>
<dbReference type="Proteomes" id="UP001589693">
    <property type="component" value="Unassembled WGS sequence"/>
</dbReference>
<reference evidence="1 2" key="1">
    <citation type="submission" date="2024-09" db="EMBL/GenBank/DDBJ databases">
        <authorList>
            <person name="Sun Q."/>
            <person name="Mori K."/>
        </authorList>
    </citation>
    <scope>NUCLEOTIDE SEQUENCE [LARGE SCALE GENOMIC DNA]</scope>
    <source>
        <strain evidence="1 2">TBRC 7907</strain>
    </source>
</reference>
<name>A0ABV6AAG2_9PSEU</name>
<evidence type="ECO:0000313" key="2">
    <source>
        <dbReference type="Proteomes" id="UP001589693"/>
    </source>
</evidence>
<keyword evidence="2" id="KW-1185">Reference proteome</keyword>
<dbReference type="EMBL" id="JBHLZU010000037">
    <property type="protein sequence ID" value="MFB9909630.1"/>
    <property type="molecule type" value="Genomic_DNA"/>
</dbReference>
<organism evidence="1 2">
    <name type="scientific">Allokutzneria oryzae</name>
    <dbReference type="NCBI Taxonomy" id="1378989"/>
    <lineage>
        <taxon>Bacteria</taxon>
        <taxon>Bacillati</taxon>
        <taxon>Actinomycetota</taxon>
        <taxon>Actinomycetes</taxon>
        <taxon>Pseudonocardiales</taxon>
        <taxon>Pseudonocardiaceae</taxon>
        <taxon>Allokutzneria</taxon>
    </lineage>
</organism>
<protein>
    <submittedName>
        <fullName evidence="1">Uncharacterized protein</fullName>
    </submittedName>
</protein>
<comment type="caution">
    <text evidence="1">The sequence shown here is derived from an EMBL/GenBank/DDBJ whole genome shotgun (WGS) entry which is preliminary data.</text>
</comment>